<dbReference type="EMBL" id="JMCB01000031">
    <property type="protein sequence ID" value="KFE60133.1"/>
    <property type="molecule type" value="Genomic_DNA"/>
</dbReference>
<evidence type="ECO:0000313" key="2">
    <source>
        <dbReference type="EMBL" id="KFE60133.1"/>
    </source>
</evidence>
<dbReference type="Proteomes" id="UP000028725">
    <property type="component" value="Unassembled WGS sequence"/>
</dbReference>
<evidence type="ECO:0000256" key="1">
    <source>
        <dbReference type="SAM" id="MobiDB-lite"/>
    </source>
</evidence>
<proteinExistence type="predicted"/>
<dbReference type="AlphaFoldDB" id="A0A085VXH0"/>
<accession>A0A085VXH0</accession>
<keyword evidence="3" id="KW-1185">Reference proteome</keyword>
<feature type="region of interest" description="Disordered" evidence="1">
    <location>
        <begin position="66"/>
        <end position="86"/>
    </location>
</feature>
<evidence type="ECO:0000313" key="3">
    <source>
        <dbReference type="Proteomes" id="UP000028725"/>
    </source>
</evidence>
<reference evidence="2 3" key="1">
    <citation type="submission" date="2014-04" db="EMBL/GenBank/DDBJ databases">
        <title>Genome assembly of Hyalangium minutum DSM 14724.</title>
        <authorList>
            <person name="Sharma G."/>
            <person name="Subramanian S."/>
        </authorList>
    </citation>
    <scope>NUCLEOTIDE SEQUENCE [LARGE SCALE GENOMIC DNA]</scope>
    <source>
        <strain evidence="2 3">DSM 14724</strain>
    </source>
</reference>
<sequence>MVRAAEQLTSLVPTVLQAYTQGKSVNSRSAQALLLRRFEEEAQRLASARFSPQEIMRIRRSVGPRERGLRASRAGDNTAAEQSMQEARAELGLEELSPEARLLVTTLHEAGEAYLLYRTARFEEAHAALLKSLEATNTLQVAHGHTFTEPRRIHLVRNLIHMEARRGRLDEALELGLPLLSYIEGDANAWPLSALRATAAVPLQADVAAMMFEDVLESLAEVLAPEGAETRRRLERFGPHLQSGASACAPFARPHQWLRLRWLAAEERDEEFLAEVPVFLSAGRGATPSLWHALVLELYRLSARRGAALRPLQEELTRDAPTFQHVPPVLRVG</sequence>
<gene>
    <name evidence="2" type="ORF">DB31_6004</name>
</gene>
<dbReference type="RefSeq" id="WP_044199335.1">
    <property type="nucleotide sequence ID" value="NZ_JMCB01000031.1"/>
</dbReference>
<dbReference type="OrthoDB" id="495863at2"/>
<name>A0A085VXH0_9BACT</name>
<comment type="caution">
    <text evidence="2">The sequence shown here is derived from an EMBL/GenBank/DDBJ whole genome shotgun (WGS) entry which is preliminary data.</text>
</comment>
<protein>
    <submittedName>
        <fullName evidence="2">Uncharacterized protein</fullName>
    </submittedName>
</protein>
<organism evidence="2 3">
    <name type="scientific">Hyalangium minutum</name>
    <dbReference type="NCBI Taxonomy" id="394096"/>
    <lineage>
        <taxon>Bacteria</taxon>
        <taxon>Pseudomonadati</taxon>
        <taxon>Myxococcota</taxon>
        <taxon>Myxococcia</taxon>
        <taxon>Myxococcales</taxon>
        <taxon>Cystobacterineae</taxon>
        <taxon>Archangiaceae</taxon>
        <taxon>Hyalangium</taxon>
    </lineage>
</organism>